<dbReference type="Gramene" id="rna3500">
    <property type="protein sequence ID" value="RHN79677.1"/>
    <property type="gene ID" value="gene3500"/>
</dbReference>
<proteinExistence type="predicted"/>
<organism evidence="2 3">
    <name type="scientific">Medicago truncatula</name>
    <name type="common">Barrel medic</name>
    <name type="synonym">Medicago tribuloides</name>
    <dbReference type="NCBI Taxonomy" id="3880"/>
    <lineage>
        <taxon>Eukaryota</taxon>
        <taxon>Viridiplantae</taxon>
        <taxon>Streptophyta</taxon>
        <taxon>Embryophyta</taxon>
        <taxon>Tracheophyta</taxon>
        <taxon>Spermatophyta</taxon>
        <taxon>Magnoliopsida</taxon>
        <taxon>eudicotyledons</taxon>
        <taxon>Gunneridae</taxon>
        <taxon>Pentapetalae</taxon>
        <taxon>rosids</taxon>
        <taxon>fabids</taxon>
        <taxon>Fabales</taxon>
        <taxon>Fabaceae</taxon>
        <taxon>Papilionoideae</taxon>
        <taxon>50 kb inversion clade</taxon>
        <taxon>NPAAA clade</taxon>
        <taxon>Hologalegina</taxon>
        <taxon>IRL clade</taxon>
        <taxon>Trifolieae</taxon>
        <taxon>Medicago</taxon>
    </lineage>
</organism>
<dbReference type="AlphaFoldDB" id="A0A396JYG7"/>
<name>A0A396JYG7_MEDTR</name>
<dbReference type="Proteomes" id="UP000265566">
    <property type="component" value="Chromosome 1"/>
</dbReference>
<comment type="caution">
    <text evidence="2">The sequence shown here is derived from an EMBL/GenBank/DDBJ whole genome shotgun (WGS) entry which is preliminary data.</text>
</comment>
<evidence type="ECO:0000256" key="1">
    <source>
        <dbReference type="SAM" id="MobiDB-lite"/>
    </source>
</evidence>
<gene>
    <name evidence="2" type="ORF">MtrunA17_Chr1g0179931</name>
</gene>
<dbReference type="EMBL" id="PSQE01000001">
    <property type="protein sequence ID" value="RHN79677.1"/>
    <property type="molecule type" value="Genomic_DNA"/>
</dbReference>
<protein>
    <submittedName>
        <fullName evidence="2">Uncharacterized protein</fullName>
    </submittedName>
</protein>
<feature type="region of interest" description="Disordered" evidence="1">
    <location>
        <begin position="1"/>
        <end position="29"/>
    </location>
</feature>
<evidence type="ECO:0000313" key="3">
    <source>
        <dbReference type="Proteomes" id="UP000265566"/>
    </source>
</evidence>
<accession>A0A396JYG7</accession>
<evidence type="ECO:0000313" key="2">
    <source>
        <dbReference type="EMBL" id="RHN79677.1"/>
    </source>
</evidence>
<reference evidence="3" key="1">
    <citation type="journal article" date="2018" name="Nat. Plants">
        <title>Whole-genome landscape of Medicago truncatula symbiotic genes.</title>
        <authorList>
            <person name="Pecrix Y."/>
            <person name="Staton S.E."/>
            <person name="Sallet E."/>
            <person name="Lelandais-Briere C."/>
            <person name="Moreau S."/>
            <person name="Carrere S."/>
            <person name="Blein T."/>
            <person name="Jardinaud M.F."/>
            <person name="Latrasse D."/>
            <person name="Zouine M."/>
            <person name="Zahm M."/>
            <person name="Kreplak J."/>
            <person name="Mayjonade B."/>
            <person name="Satge C."/>
            <person name="Perez M."/>
            <person name="Cauet S."/>
            <person name="Marande W."/>
            <person name="Chantry-Darmon C."/>
            <person name="Lopez-Roques C."/>
            <person name="Bouchez O."/>
            <person name="Berard A."/>
            <person name="Debelle F."/>
            <person name="Munos S."/>
            <person name="Bendahmane A."/>
            <person name="Berges H."/>
            <person name="Niebel A."/>
            <person name="Buitink J."/>
            <person name="Frugier F."/>
            <person name="Benhamed M."/>
            <person name="Crespi M."/>
            <person name="Gouzy J."/>
            <person name="Gamas P."/>
        </authorList>
    </citation>
    <scope>NUCLEOTIDE SEQUENCE [LARGE SCALE GENOMIC DNA]</scope>
    <source>
        <strain evidence="3">cv. Jemalong A17</strain>
    </source>
</reference>
<sequence length="93" mass="10918">MPRLPPSQQPPLALRAPHHPPASPQHQPHQLRVRVLPRPLYHLHLIPHWLPHQLHYSLRATPLGAVSAHCLARPWMHPLLQMMHHKFQTQYLQ</sequence>